<dbReference type="GO" id="GO:0020037">
    <property type="term" value="F:heme binding"/>
    <property type="evidence" value="ECO:0007669"/>
    <property type="project" value="TreeGrafter"/>
</dbReference>
<evidence type="ECO:0000313" key="15">
    <source>
        <dbReference type="EMBL" id="OWV33937.1"/>
    </source>
</evidence>
<evidence type="ECO:0000313" key="16">
    <source>
        <dbReference type="Proteomes" id="UP000198462"/>
    </source>
</evidence>
<keyword evidence="16" id="KW-1185">Reference proteome</keyword>
<keyword evidence="8" id="KW-0249">Electron transport</keyword>
<feature type="transmembrane region" description="Helical" evidence="13">
    <location>
        <begin position="139"/>
        <end position="156"/>
    </location>
</feature>
<evidence type="ECO:0000256" key="8">
    <source>
        <dbReference type="ARBA" id="ARBA00022982"/>
    </source>
</evidence>
<dbReference type="AlphaFoldDB" id="A0A219B6G0"/>
<dbReference type="InterPro" id="IPR052168">
    <property type="entry name" value="Cytochrome_b561_oxidase"/>
</dbReference>
<feature type="transmembrane region" description="Helical" evidence="13">
    <location>
        <begin position="45"/>
        <end position="63"/>
    </location>
</feature>
<evidence type="ECO:0000256" key="4">
    <source>
        <dbReference type="ARBA" id="ARBA00022475"/>
    </source>
</evidence>
<evidence type="ECO:0000256" key="5">
    <source>
        <dbReference type="ARBA" id="ARBA00022617"/>
    </source>
</evidence>
<evidence type="ECO:0000256" key="3">
    <source>
        <dbReference type="ARBA" id="ARBA00022448"/>
    </source>
</evidence>
<name>A0A219B6G0_9SPHN</name>
<comment type="similarity">
    <text evidence="12">Belongs to the cytochrome b561 family.</text>
</comment>
<feature type="domain" description="Cytochrome b561 bacterial/Ni-hydrogenase" evidence="14">
    <location>
        <begin position="4"/>
        <end position="173"/>
    </location>
</feature>
<reference evidence="16" key="1">
    <citation type="submission" date="2017-05" db="EMBL/GenBank/DDBJ databases">
        <authorList>
            <person name="Lin X."/>
        </authorList>
    </citation>
    <scope>NUCLEOTIDE SEQUENCE [LARGE SCALE GENOMIC DNA]</scope>
    <source>
        <strain evidence="16">JLT2012</strain>
    </source>
</reference>
<keyword evidence="6 13" id="KW-0812">Transmembrane</keyword>
<dbReference type="GO" id="GO:0009055">
    <property type="term" value="F:electron transfer activity"/>
    <property type="evidence" value="ECO:0007669"/>
    <property type="project" value="InterPro"/>
</dbReference>
<evidence type="ECO:0000256" key="2">
    <source>
        <dbReference type="ARBA" id="ARBA00004651"/>
    </source>
</evidence>
<dbReference type="PANTHER" id="PTHR30529">
    <property type="entry name" value="CYTOCHROME B561"/>
    <property type="match status" value="1"/>
</dbReference>
<proteinExistence type="inferred from homology"/>
<keyword evidence="3" id="KW-0813">Transport</keyword>
<keyword evidence="10" id="KW-0408">Iron</keyword>
<organism evidence="15 16">
    <name type="scientific">Pacificimonas flava</name>
    <dbReference type="NCBI Taxonomy" id="1234595"/>
    <lineage>
        <taxon>Bacteria</taxon>
        <taxon>Pseudomonadati</taxon>
        <taxon>Pseudomonadota</taxon>
        <taxon>Alphaproteobacteria</taxon>
        <taxon>Sphingomonadales</taxon>
        <taxon>Sphingosinicellaceae</taxon>
        <taxon>Pacificimonas</taxon>
    </lineage>
</organism>
<gene>
    <name evidence="15" type="ORF">B5C34_11005</name>
</gene>
<accession>A0A219B6G0</accession>
<dbReference type="InterPro" id="IPR011577">
    <property type="entry name" value="Cyt_b561_bac/Ni-Hgenase"/>
</dbReference>
<evidence type="ECO:0000256" key="9">
    <source>
        <dbReference type="ARBA" id="ARBA00022989"/>
    </source>
</evidence>
<evidence type="ECO:0000256" key="10">
    <source>
        <dbReference type="ARBA" id="ARBA00023004"/>
    </source>
</evidence>
<feature type="transmembrane region" description="Helical" evidence="13">
    <location>
        <begin position="7"/>
        <end position="25"/>
    </location>
</feature>
<protein>
    <recommendedName>
        <fullName evidence="14">Cytochrome b561 bacterial/Ni-hydrogenase domain-containing protein</fullName>
    </recommendedName>
</protein>
<comment type="subcellular location">
    <subcellularLocation>
        <location evidence="2">Cell membrane</location>
        <topology evidence="2">Multi-pass membrane protein</topology>
    </subcellularLocation>
</comment>
<evidence type="ECO:0000256" key="12">
    <source>
        <dbReference type="ARBA" id="ARBA00037975"/>
    </source>
</evidence>
<dbReference type="PANTHER" id="PTHR30529:SF7">
    <property type="entry name" value="CYTOCHROME B561 BACTERIAL_NI-HYDROGENASE DOMAIN-CONTAINING PROTEIN"/>
    <property type="match status" value="1"/>
</dbReference>
<comment type="cofactor">
    <cofactor evidence="1">
        <name>heme b</name>
        <dbReference type="ChEBI" id="CHEBI:60344"/>
    </cofactor>
</comment>
<dbReference type="GO" id="GO:0005886">
    <property type="term" value="C:plasma membrane"/>
    <property type="evidence" value="ECO:0007669"/>
    <property type="project" value="UniProtKB-SubCell"/>
</dbReference>
<dbReference type="GO" id="GO:0022904">
    <property type="term" value="P:respiratory electron transport chain"/>
    <property type="evidence" value="ECO:0007669"/>
    <property type="project" value="InterPro"/>
</dbReference>
<keyword evidence="5" id="KW-0349">Heme</keyword>
<dbReference type="InterPro" id="IPR016174">
    <property type="entry name" value="Di-haem_cyt_TM"/>
</dbReference>
<sequence length="177" mass="19815">MTARYSVLTITLHWLIALLVLFQFVSINILDGMAEGDPRIGTGYMLHKSVGITILVLTLVRIVTRLAEGFRPLPVHMAAWERVLARATHIGFYVFLVLIPLSGWAFAVTDERSLHLFGLFQIPELGLVPRQLWHEVHEQAPALLVILFVLHVLGALKHQFLDRDAILARMLPGAGRG</sequence>
<dbReference type="OrthoDB" id="1247465at2"/>
<evidence type="ECO:0000259" key="14">
    <source>
        <dbReference type="Pfam" id="PF01292"/>
    </source>
</evidence>
<comment type="caution">
    <text evidence="15">The sequence shown here is derived from an EMBL/GenBank/DDBJ whole genome shotgun (WGS) entry which is preliminary data.</text>
</comment>
<evidence type="ECO:0000256" key="6">
    <source>
        <dbReference type="ARBA" id="ARBA00022692"/>
    </source>
</evidence>
<keyword evidence="9 13" id="KW-1133">Transmembrane helix</keyword>
<dbReference type="EMBL" id="NFZT01000001">
    <property type="protein sequence ID" value="OWV33937.1"/>
    <property type="molecule type" value="Genomic_DNA"/>
</dbReference>
<dbReference type="Pfam" id="PF01292">
    <property type="entry name" value="Ni_hydr_CYTB"/>
    <property type="match status" value="1"/>
</dbReference>
<feature type="transmembrane region" description="Helical" evidence="13">
    <location>
        <begin position="83"/>
        <end position="107"/>
    </location>
</feature>
<evidence type="ECO:0000256" key="7">
    <source>
        <dbReference type="ARBA" id="ARBA00022723"/>
    </source>
</evidence>
<dbReference type="GO" id="GO:0046872">
    <property type="term" value="F:metal ion binding"/>
    <property type="evidence" value="ECO:0007669"/>
    <property type="project" value="UniProtKB-KW"/>
</dbReference>
<evidence type="ECO:0000256" key="13">
    <source>
        <dbReference type="SAM" id="Phobius"/>
    </source>
</evidence>
<keyword evidence="7" id="KW-0479">Metal-binding</keyword>
<evidence type="ECO:0000256" key="1">
    <source>
        <dbReference type="ARBA" id="ARBA00001970"/>
    </source>
</evidence>
<evidence type="ECO:0000256" key="11">
    <source>
        <dbReference type="ARBA" id="ARBA00023136"/>
    </source>
</evidence>
<dbReference type="RefSeq" id="WP_088712636.1">
    <property type="nucleotide sequence ID" value="NZ_NFZT01000001.1"/>
</dbReference>
<dbReference type="Proteomes" id="UP000198462">
    <property type="component" value="Unassembled WGS sequence"/>
</dbReference>
<keyword evidence="11 13" id="KW-0472">Membrane</keyword>
<dbReference type="SUPFAM" id="SSF81342">
    <property type="entry name" value="Transmembrane di-heme cytochromes"/>
    <property type="match status" value="1"/>
</dbReference>
<keyword evidence="4" id="KW-1003">Cell membrane</keyword>